<gene>
    <name evidence="1" type="ORF">RN001_001622</name>
</gene>
<name>A0AAN7PNU0_9COLE</name>
<dbReference type="PANTHER" id="PTHR21301">
    <property type="entry name" value="REVERSE TRANSCRIPTASE"/>
    <property type="match status" value="1"/>
</dbReference>
<proteinExistence type="predicted"/>
<evidence type="ECO:0000313" key="1">
    <source>
        <dbReference type="EMBL" id="KAK4885351.1"/>
    </source>
</evidence>
<organism evidence="1 2">
    <name type="scientific">Aquatica leii</name>
    <dbReference type="NCBI Taxonomy" id="1421715"/>
    <lineage>
        <taxon>Eukaryota</taxon>
        <taxon>Metazoa</taxon>
        <taxon>Ecdysozoa</taxon>
        <taxon>Arthropoda</taxon>
        <taxon>Hexapoda</taxon>
        <taxon>Insecta</taxon>
        <taxon>Pterygota</taxon>
        <taxon>Neoptera</taxon>
        <taxon>Endopterygota</taxon>
        <taxon>Coleoptera</taxon>
        <taxon>Polyphaga</taxon>
        <taxon>Elateriformia</taxon>
        <taxon>Elateroidea</taxon>
        <taxon>Lampyridae</taxon>
        <taxon>Luciolinae</taxon>
        <taxon>Aquatica</taxon>
    </lineage>
</organism>
<dbReference type="PANTHER" id="PTHR21301:SF11">
    <property type="entry name" value="GIY-YIG DOMAIN-CONTAINING PROTEIN"/>
    <property type="match status" value="1"/>
</dbReference>
<protein>
    <recommendedName>
        <fullName evidence="3">Reverse transcriptase domain-containing protein</fullName>
    </recommendedName>
</protein>
<reference evidence="2" key="1">
    <citation type="submission" date="2023-01" db="EMBL/GenBank/DDBJ databases">
        <title>Key to firefly adult light organ development and bioluminescence: homeobox transcription factors regulate luciferase expression and transportation to peroxisome.</title>
        <authorList>
            <person name="Fu X."/>
        </authorList>
    </citation>
    <scope>NUCLEOTIDE SEQUENCE [LARGE SCALE GENOMIC DNA]</scope>
</reference>
<dbReference type="AlphaFoldDB" id="A0AAN7PNU0"/>
<dbReference type="Proteomes" id="UP001353858">
    <property type="component" value="Unassembled WGS sequence"/>
</dbReference>
<evidence type="ECO:0000313" key="2">
    <source>
        <dbReference type="Proteomes" id="UP001353858"/>
    </source>
</evidence>
<evidence type="ECO:0008006" key="3">
    <source>
        <dbReference type="Google" id="ProtNLM"/>
    </source>
</evidence>
<comment type="caution">
    <text evidence="1">The sequence shown here is derived from an EMBL/GenBank/DDBJ whole genome shotgun (WGS) entry which is preliminary data.</text>
</comment>
<sequence length="225" mass="26544">MDYEDYDNKIKTLLQDGTYQPITTDPTTYLEKTTKNKIKTSKLSKEDQQKVIPREKSSKCPKLYGLPKIHKEGAPLRPIVTKQLQPYAEEAESYVKNASHFIERIKDITLEPGHMLVSFDVVSLFTNVPVDETIEIIREKHQVREDIIQLTKHCLKNTYFIYKNQRYRQISLQMLNTKQKGSSEKQLRLRNCQIVSTLEMIHKDYRRHGNQHLPPQKQEDLQLYQ</sequence>
<accession>A0AAN7PNU0</accession>
<dbReference type="EMBL" id="JARPUR010000001">
    <property type="protein sequence ID" value="KAK4885351.1"/>
    <property type="molecule type" value="Genomic_DNA"/>
</dbReference>
<keyword evidence="2" id="KW-1185">Reference proteome</keyword>